<protein>
    <submittedName>
        <fullName evidence="1">Uncharacterized protein</fullName>
    </submittedName>
</protein>
<evidence type="ECO:0000313" key="1">
    <source>
        <dbReference type="EMBL" id="CAH8361429.1"/>
    </source>
</evidence>
<gene>
    <name evidence="1" type="ORF">ERUC_LOCUS27185</name>
</gene>
<organism evidence="1 2">
    <name type="scientific">Eruca vesicaria subsp. sativa</name>
    <name type="common">Garden rocket</name>
    <name type="synonym">Eruca sativa</name>
    <dbReference type="NCBI Taxonomy" id="29727"/>
    <lineage>
        <taxon>Eukaryota</taxon>
        <taxon>Viridiplantae</taxon>
        <taxon>Streptophyta</taxon>
        <taxon>Embryophyta</taxon>
        <taxon>Tracheophyta</taxon>
        <taxon>Spermatophyta</taxon>
        <taxon>Magnoliopsida</taxon>
        <taxon>eudicotyledons</taxon>
        <taxon>Gunneridae</taxon>
        <taxon>Pentapetalae</taxon>
        <taxon>rosids</taxon>
        <taxon>malvids</taxon>
        <taxon>Brassicales</taxon>
        <taxon>Brassicaceae</taxon>
        <taxon>Brassiceae</taxon>
        <taxon>Eruca</taxon>
    </lineage>
</organism>
<dbReference type="AlphaFoldDB" id="A0ABC8KR87"/>
<accession>A0ABC8KR87</accession>
<evidence type="ECO:0000313" key="2">
    <source>
        <dbReference type="Proteomes" id="UP001642260"/>
    </source>
</evidence>
<dbReference type="Proteomes" id="UP001642260">
    <property type="component" value="Unassembled WGS sequence"/>
</dbReference>
<proteinExistence type="predicted"/>
<sequence length="50" mass="5709">MTHPNEEHKHMKALKRHHDMLGFVAYAECGMMSSISVNHGSSVSRKRLQC</sequence>
<dbReference type="EMBL" id="CAKOAT010307376">
    <property type="protein sequence ID" value="CAH8361429.1"/>
    <property type="molecule type" value="Genomic_DNA"/>
</dbReference>
<name>A0ABC8KR87_ERUVS</name>
<reference evidence="1 2" key="1">
    <citation type="submission" date="2022-03" db="EMBL/GenBank/DDBJ databases">
        <authorList>
            <person name="Macdonald S."/>
            <person name="Ahmed S."/>
            <person name="Newling K."/>
        </authorList>
    </citation>
    <scope>NUCLEOTIDE SEQUENCE [LARGE SCALE GENOMIC DNA]</scope>
</reference>
<keyword evidence="2" id="KW-1185">Reference proteome</keyword>
<comment type="caution">
    <text evidence="1">The sequence shown here is derived from an EMBL/GenBank/DDBJ whole genome shotgun (WGS) entry which is preliminary data.</text>
</comment>